<dbReference type="Proteomes" id="UP001057402">
    <property type="component" value="Chromosome 9"/>
</dbReference>
<reference evidence="2" key="1">
    <citation type="journal article" date="2023" name="Front. Plant Sci.">
        <title>Chromosomal-level genome assembly of Melastoma candidum provides insights into trichome evolution.</title>
        <authorList>
            <person name="Zhong Y."/>
            <person name="Wu W."/>
            <person name="Sun C."/>
            <person name="Zou P."/>
            <person name="Liu Y."/>
            <person name="Dai S."/>
            <person name="Zhou R."/>
        </authorList>
    </citation>
    <scope>NUCLEOTIDE SEQUENCE [LARGE SCALE GENOMIC DNA]</scope>
</reference>
<keyword evidence="2" id="KW-1185">Reference proteome</keyword>
<gene>
    <name evidence="1" type="ORF">MLD38_030699</name>
</gene>
<accession>A0ACB9MLY6</accession>
<evidence type="ECO:0000313" key="2">
    <source>
        <dbReference type="Proteomes" id="UP001057402"/>
    </source>
</evidence>
<name>A0ACB9MLY6_9MYRT</name>
<dbReference type="EMBL" id="CM042888">
    <property type="protein sequence ID" value="KAI4325287.1"/>
    <property type="molecule type" value="Genomic_DNA"/>
</dbReference>
<proteinExistence type="predicted"/>
<protein>
    <submittedName>
        <fullName evidence="1">Uncharacterized protein</fullName>
    </submittedName>
</protein>
<organism evidence="1 2">
    <name type="scientific">Melastoma candidum</name>
    <dbReference type="NCBI Taxonomy" id="119954"/>
    <lineage>
        <taxon>Eukaryota</taxon>
        <taxon>Viridiplantae</taxon>
        <taxon>Streptophyta</taxon>
        <taxon>Embryophyta</taxon>
        <taxon>Tracheophyta</taxon>
        <taxon>Spermatophyta</taxon>
        <taxon>Magnoliopsida</taxon>
        <taxon>eudicotyledons</taxon>
        <taxon>Gunneridae</taxon>
        <taxon>Pentapetalae</taxon>
        <taxon>rosids</taxon>
        <taxon>malvids</taxon>
        <taxon>Myrtales</taxon>
        <taxon>Melastomataceae</taxon>
        <taxon>Melastomatoideae</taxon>
        <taxon>Melastomateae</taxon>
        <taxon>Melastoma</taxon>
    </lineage>
</organism>
<evidence type="ECO:0000313" key="1">
    <source>
        <dbReference type="EMBL" id="KAI4325287.1"/>
    </source>
</evidence>
<sequence>MCPGIRGVILDGPMRQQIDNGVDKLRWQRRHWVIGFSGINSTEDKRNGIWELDSSVNGGLTIVPSLQLTRFSSAAIMMLFFGNNDLIYYLVANCPLFSHEVEIKSTGTAVRTQL</sequence>
<comment type="caution">
    <text evidence="1">The sequence shown here is derived from an EMBL/GenBank/DDBJ whole genome shotgun (WGS) entry which is preliminary data.</text>
</comment>